<dbReference type="GO" id="GO:0005179">
    <property type="term" value="F:hormone activity"/>
    <property type="evidence" value="ECO:0007669"/>
    <property type="project" value="UniProtKB-KW"/>
</dbReference>
<dbReference type="GO" id="GO:1902025">
    <property type="term" value="P:nitrate import"/>
    <property type="evidence" value="ECO:0007669"/>
    <property type="project" value="TreeGrafter"/>
</dbReference>
<feature type="compositionally biased region" description="Basic and acidic residues" evidence="8">
    <location>
        <begin position="27"/>
        <end position="39"/>
    </location>
</feature>
<name>A0AAD8M6C9_9APIA</name>
<evidence type="ECO:0000256" key="8">
    <source>
        <dbReference type="SAM" id="MobiDB-lite"/>
    </source>
</evidence>
<keyword evidence="7" id="KW-0379">Hydroxylation</keyword>
<gene>
    <name evidence="10" type="ORF">POM88_039386</name>
</gene>
<reference evidence="10" key="1">
    <citation type="submission" date="2023-02" db="EMBL/GenBank/DDBJ databases">
        <title>Genome of toxic invasive species Heracleum sosnowskyi carries increased number of genes despite the absence of recent whole-genome duplications.</title>
        <authorList>
            <person name="Schelkunov M."/>
            <person name="Shtratnikova V."/>
            <person name="Makarenko M."/>
            <person name="Klepikova A."/>
            <person name="Omelchenko D."/>
            <person name="Novikova G."/>
            <person name="Obukhova E."/>
            <person name="Bogdanov V."/>
            <person name="Penin A."/>
            <person name="Logacheva M."/>
        </authorList>
    </citation>
    <scope>NUCLEOTIDE SEQUENCE</scope>
    <source>
        <strain evidence="10">Hsosn_3</strain>
        <tissue evidence="10">Leaf</tissue>
    </source>
</reference>
<keyword evidence="4" id="KW-0964">Secreted</keyword>
<dbReference type="PANTHER" id="PTHR33348:SF40">
    <property type="entry name" value="PRECURSOR OF CEP3"/>
    <property type="match status" value="1"/>
</dbReference>
<evidence type="ECO:0000256" key="6">
    <source>
        <dbReference type="ARBA" id="ARBA00022729"/>
    </source>
</evidence>
<evidence type="ECO:0000256" key="3">
    <source>
        <dbReference type="ARBA" id="ARBA00022523"/>
    </source>
</evidence>
<dbReference type="EMBL" id="JAUIZM010000009">
    <property type="protein sequence ID" value="KAK1363825.1"/>
    <property type="molecule type" value="Genomic_DNA"/>
</dbReference>
<keyword evidence="6 9" id="KW-0732">Signal</keyword>
<protein>
    <submittedName>
        <fullName evidence="10">Precursor of CEP</fullName>
    </submittedName>
</protein>
<dbReference type="GO" id="GO:0006995">
    <property type="term" value="P:cellular response to nitrogen starvation"/>
    <property type="evidence" value="ECO:0007669"/>
    <property type="project" value="UniProtKB-ARBA"/>
</dbReference>
<feature type="compositionally biased region" description="Polar residues" evidence="8">
    <location>
        <begin position="70"/>
        <end position="86"/>
    </location>
</feature>
<keyword evidence="3" id="KW-0052">Apoplast</keyword>
<evidence type="ECO:0000256" key="2">
    <source>
        <dbReference type="ARBA" id="ARBA00008963"/>
    </source>
</evidence>
<evidence type="ECO:0000313" key="10">
    <source>
        <dbReference type="EMBL" id="KAK1363825.1"/>
    </source>
</evidence>
<dbReference type="AlphaFoldDB" id="A0AAD8M6C9"/>
<evidence type="ECO:0000256" key="5">
    <source>
        <dbReference type="ARBA" id="ARBA00022702"/>
    </source>
</evidence>
<feature type="region of interest" description="Disordered" evidence="8">
    <location>
        <begin position="70"/>
        <end position="115"/>
    </location>
</feature>
<evidence type="ECO:0000256" key="4">
    <source>
        <dbReference type="ARBA" id="ARBA00022525"/>
    </source>
</evidence>
<keyword evidence="5" id="KW-0372">Hormone</keyword>
<dbReference type="GO" id="GO:0048046">
    <property type="term" value="C:apoplast"/>
    <property type="evidence" value="ECO:0007669"/>
    <property type="project" value="UniProtKB-SubCell"/>
</dbReference>
<dbReference type="PANTHER" id="PTHR33348">
    <property type="entry name" value="PRECURSOR OF CEP5"/>
    <property type="match status" value="1"/>
</dbReference>
<dbReference type="GO" id="GO:1901371">
    <property type="term" value="P:regulation of leaf morphogenesis"/>
    <property type="evidence" value="ECO:0007669"/>
    <property type="project" value="TreeGrafter"/>
</dbReference>
<dbReference type="InterPro" id="IPR033250">
    <property type="entry name" value="CEP"/>
</dbReference>
<comment type="subcellular location">
    <subcellularLocation>
        <location evidence="1">Secreted</location>
        <location evidence="1">Extracellular space</location>
        <location evidence="1">Apoplast</location>
    </subcellularLocation>
</comment>
<reference evidence="10" key="2">
    <citation type="submission" date="2023-05" db="EMBL/GenBank/DDBJ databases">
        <authorList>
            <person name="Schelkunov M.I."/>
        </authorList>
    </citation>
    <scope>NUCLEOTIDE SEQUENCE</scope>
    <source>
        <strain evidence="10">Hsosn_3</strain>
        <tissue evidence="10">Leaf</tissue>
    </source>
</reference>
<dbReference type="GO" id="GO:2000280">
    <property type="term" value="P:regulation of root development"/>
    <property type="evidence" value="ECO:0007669"/>
    <property type="project" value="TreeGrafter"/>
</dbReference>
<comment type="caution">
    <text evidence="10">The sequence shown here is derived from an EMBL/GenBank/DDBJ whole genome shotgun (WGS) entry which is preliminary data.</text>
</comment>
<evidence type="ECO:0000256" key="1">
    <source>
        <dbReference type="ARBA" id="ARBA00004271"/>
    </source>
</evidence>
<feature type="chain" id="PRO_5042184266" evidence="9">
    <location>
        <begin position="27"/>
        <end position="115"/>
    </location>
</feature>
<sequence>MAQTLLILASLLLVLTLSFEIQPVEGRHLRSKTKSDTKKLQSPFTVPGKDIKHTAGKTINKTVYGNQDTASTIIIQTPPSQASGNTRAPPPPDHVADFRPTSPGHSPGVGHSIHT</sequence>
<feature type="region of interest" description="Disordered" evidence="8">
    <location>
        <begin position="27"/>
        <end position="52"/>
    </location>
</feature>
<organism evidence="10 11">
    <name type="scientific">Heracleum sosnowskyi</name>
    <dbReference type="NCBI Taxonomy" id="360622"/>
    <lineage>
        <taxon>Eukaryota</taxon>
        <taxon>Viridiplantae</taxon>
        <taxon>Streptophyta</taxon>
        <taxon>Embryophyta</taxon>
        <taxon>Tracheophyta</taxon>
        <taxon>Spermatophyta</taxon>
        <taxon>Magnoliopsida</taxon>
        <taxon>eudicotyledons</taxon>
        <taxon>Gunneridae</taxon>
        <taxon>Pentapetalae</taxon>
        <taxon>asterids</taxon>
        <taxon>campanulids</taxon>
        <taxon>Apiales</taxon>
        <taxon>Apiaceae</taxon>
        <taxon>Apioideae</taxon>
        <taxon>apioid superclade</taxon>
        <taxon>Tordylieae</taxon>
        <taxon>Tordyliinae</taxon>
        <taxon>Heracleum</taxon>
    </lineage>
</organism>
<dbReference type="GO" id="GO:0048364">
    <property type="term" value="P:root development"/>
    <property type="evidence" value="ECO:0007669"/>
    <property type="project" value="InterPro"/>
</dbReference>
<evidence type="ECO:0000256" key="9">
    <source>
        <dbReference type="SAM" id="SignalP"/>
    </source>
</evidence>
<feature type="signal peptide" evidence="9">
    <location>
        <begin position="1"/>
        <end position="26"/>
    </location>
</feature>
<keyword evidence="11" id="KW-1185">Reference proteome</keyword>
<proteinExistence type="inferred from homology"/>
<comment type="similarity">
    <text evidence="2">Belongs to the C-terminally encoded plant signaling peptide (CEP) family.</text>
</comment>
<evidence type="ECO:0000313" key="11">
    <source>
        <dbReference type="Proteomes" id="UP001237642"/>
    </source>
</evidence>
<evidence type="ECO:0000256" key="7">
    <source>
        <dbReference type="ARBA" id="ARBA00023278"/>
    </source>
</evidence>
<dbReference type="Proteomes" id="UP001237642">
    <property type="component" value="Unassembled WGS sequence"/>
</dbReference>
<accession>A0AAD8M6C9</accession>